<dbReference type="Proteomes" id="UP001285921">
    <property type="component" value="Unassembled WGS sequence"/>
</dbReference>
<gene>
    <name evidence="7" type="ORF">PghCCS26_20370</name>
</gene>
<dbReference type="EMBL" id="BTCL01000005">
    <property type="protein sequence ID" value="GMK44909.1"/>
    <property type="molecule type" value="Genomic_DNA"/>
</dbReference>
<keyword evidence="4" id="KW-0521">NADP</keyword>
<evidence type="ECO:0000313" key="8">
    <source>
        <dbReference type="Proteomes" id="UP001285921"/>
    </source>
</evidence>
<dbReference type="InterPro" id="IPR051603">
    <property type="entry name" value="Zinc-ADH_QOR/CCCR"/>
</dbReference>
<feature type="domain" description="Enoyl reductase (ER)" evidence="6">
    <location>
        <begin position="20"/>
        <end position="314"/>
    </location>
</feature>
<evidence type="ECO:0000259" key="6">
    <source>
        <dbReference type="SMART" id="SM00829"/>
    </source>
</evidence>
<reference evidence="7 8" key="1">
    <citation type="submission" date="2023-05" db="EMBL/GenBank/DDBJ databases">
        <title>Draft genome of Paenibacillus sp. CCS26.</title>
        <authorList>
            <person name="Akita H."/>
            <person name="Shinto Y."/>
            <person name="Kimura Z."/>
        </authorList>
    </citation>
    <scope>NUCLEOTIDE SEQUENCE [LARGE SCALE GENOMIC DNA]</scope>
    <source>
        <strain evidence="7 8">CCS26</strain>
    </source>
</reference>
<dbReference type="InterPro" id="IPR013154">
    <property type="entry name" value="ADH-like_N"/>
</dbReference>
<dbReference type="SUPFAM" id="SSF50129">
    <property type="entry name" value="GroES-like"/>
    <property type="match status" value="1"/>
</dbReference>
<dbReference type="RefSeq" id="WP_317979803.1">
    <property type="nucleotide sequence ID" value="NZ_BTCL01000005.1"/>
</dbReference>
<dbReference type="PANTHER" id="PTHR44154">
    <property type="entry name" value="QUINONE OXIDOREDUCTASE"/>
    <property type="match status" value="1"/>
</dbReference>
<dbReference type="Gene3D" id="3.90.180.10">
    <property type="entry name" value="Medium-chain alcohol dehydrogenases, catalytic domain"/>
    <property type="match status" value="1"/>
</dbReference>
<protein>
    <submittedName>
        <fullName evidence="7">NADPH:quinone reductase</fullName>
    </submittedName>
</protein>
<keyword evidence="3" id="KW-0963">Cytoplasm</keyword>
<dbReference type="Pfam" id="PF08240">
    <property type="entry name" value="ADH_N"/>
    <property type="match status" value="1"/>
</dbReference>
<accession>A0ABQ6NLL9</accession>
<comment type="subcellular location">
    <subcellularLocation>
        <location evidence="1">Cytoplasm</location>
    </subcellularLocation>
</comment>
<organism evidence="7 8">
    <name type="scientific">Paenibacillus glycanilyticus</name>
    <dbReference type="NCBI Taxonomy" id="126569"/>
    <lineage>
        <taxon>Bacteria</taxon>
        <taxon>Bacillati</taxon>
        <taxon>Bacillota</taxon>
        <taxon>Bacilli</taxon>
        <taxon>Bacillales</taxon>
        <taxon>Paenibacillaceae</taxon>
        <taxon>Paenibacillus</taxon>
    </lineage>
</organism>
<dbReference type="PANTHER" id="PTHR44154:SF1">
    <property type="entry name" value="QUINONE OXIDOREDUCTASE"/>
    <property type="match status" value="1"/>
</dbReference>
<dbReference type="InterPro" id="IPR002364">
    <property type="entry name" value="Quin_OxRdtase/zeta-crystal_CS"/>
</dbReference>
<dbReference type="InterPro" id="IPR011032">
    <property type="entry name" value="GroES-like_sf"/>
</dbReference>
<evidence type="ECO:0000313" key="7">
    <source>
        <dbReference type="EMBL" id="GMK44909.1"/>
    </source>
</evidence>
<evidence type="ECO:0000256" key="3">
    <source>
        <dbReference type="ARBA" id="ARBA00022490"/>
    </source>
</evidence>
<proteinExistence type="predicted"/>
<keyword evidence="5" id="KW-0694">RNA-binding</keyword>
<comment type="caution">
    <text evidence="7">The sequence shown here is derived from an EMBL/GenBank/DDBJ whole genome shotgun (WGS) entry which is preliminary data.</text>
</comment>
<dbReference type="CDD" id="cd05289">
    <property type="entry name" value="MDR_like_2"/>
    <property type="match status" value="1"/>
</dbReference>
<name>A0ABQ6NLL9_9BACL</name>
<keyword evidence="8" id="KW-1185">Reference proteome</keyword>
<dbReference type="SUPFAM" id="SSF51735">
    <property type="entry name" value="NAD(P)-binding Rossmann-fold domains"/>
    <property type="match status" value="1"/>
</dbReference>
<evidence type="ECO:0000256" key="1">
    <source>
        <dbReference type="ARBA" id="ARBA00004496"/>
    </source>
</evidence>
<evidence type="ECO:0000256" key="4">
    <source>
        <dbReference type="ARBA" id="ARBA00022857"/>
    </source>
</evidence>
<dbReference type="PROSITE" id="PS01162">
    <property type="entry name" value="QOR_ZETA_CRYSTAL"/>
    <property type="match status" value="1"/>
</dbReference>
<evidence type="ECO:0000256" key="2">
    <source>
        <dbReference type="ARBA" id="ARBA00011881"/>
    </source>
</evidence>
<dbReference type="SMART" id="SM00829">
    <property type="entry name" value="PKS_ER"/>
    <property type="match status" value="1"/>
</dbReference>
<dbReference type="Gene3D" id="3.40.50.720">
    <property type="entry name" value="NAD(P)-binding Rossmann-like Domain"/>
    <property type="match status" value="1"/>
</dbReference>
<comment type="subunit">
    <text evidence="2">Homotetramer.</text>
</comment>
<evidence type="ECO:0000256" key="5">
    <source>
        <dbReference type="ARBA" id="ARBA00022884"/>
    </source>
</evidence>
<dbReference type="InterPro" id="IPR036291">
    <property type="entry name" value="NAD(P)-bd_dom_sf"/>
</dbReference>
<dbReference type="InterPro" id="IPR020843">
    <property type="entry name" value="ER"/>
</dbReference>
<dbReference type="Pfam" id="PF13602">
    <property type="entry name" value="ADH_zinc_N_2"/>
    <property type="match status" value="1"/>
</dbReference>
<sequence>MIMAMEIPQKMRAIRYFTYGGVDVLRCEEVHVPEAGENEVLVRVHAVGVNPGDWQIRSGLAGDRFKLPYIPGWDVSGVVASVGAGVTSFRPGDAVYGMTVNSGGCAEYVIVPAGHLALKPESIDFVEAAALPQSGFTAWHALFVQGKLETGQTVLINGAAGGVGHLAVQLARWKGARVIGAASARNESYLLDLGVDAFVDYTASLPAEIERSVDIVLDTAGGENVDWLLNTLKPGGRLVPITRGRYSFDNAAKASVTVQEVQFPPIATAYLDELTRLVNGGQLNITIDSMFPLEETGKAHEKSESRRARGKIVIRVLKW</sequence>